<proteinExistence type="predicted"/>
<accession>A0A7I4Y1A5</accession>
<name>A0A7I4Y1A5_HAECO</name>
<sequence length="255" mass="29135">MNVEVNIDGVHYPALAERISKEGNSLETSYPGDWRPRETVNVANCRVLQAQSSHPIHKGDVIEALFEQTNGQSGWQRASVREIKADFIVVDSVEGPQHTDVVAANKCRNGAVYTQFSAADLRTDSIGMTRHYFGESSRSFVQKICRLENELAQSRKLVEELRNENAILRKRLTESEHSDTRGRIEALIDERIKKRTDRVNFESPPLLKREEENCERVESEIRTPKVRPRRAAALKIKSYAEPQLKGKLWRPSKNN</sequence>
<evidence type="ECO:0000313" key="2">
    <source>
        <dbReference type="Proteomes" id="UP000025227"/>
    </source>
</evidence>
<keyword evidence="2" id="KW-1185">Reference proteome</keyword>
<keyword evidence="1" id="KW-0175">Coiled coil</keyword>
<protein>
    <submittedName>
        <fullName evidence="3">DUF2213 domain-containing protein</fullName>
    </submittedName>
</protein>
<evidence type="ECO:0000313" key="3">
    <source>
        <dbReference type="WBParaSite" id="HCON_00032010-00001"/>
    </source>
</evidence>
<dbReference type="WBParaSite" id="HCON_00032010-00001">
    <property type="protein sequence ID" value="HCON_00032010-00001"/>
    <property type="gene ID" value="HCON_00032010"/>
</dbReference>
<organism evidence="2 3">
    <name type="scientific">Haemonchus contortus</name>
    <name type="common">Barber pole worm</name>
    <dbReference type="NCBI Taxonomy" id="6289"/>
    <lineage>
        <taxon>Eukaryota</taxon>
        <taxon>Metazoa</taxon>
        <taxon>Ecdysozoa</taxon>
        <taxon>Nematoda</taxon>
        <taxon>Chromadorea</taxon>
        <taxon>Rhabditida</taxon>
        <taxon>Rhabditina</taxon>
        <taxon>Rhabditomorpha</taxon>
        <taxon>Strongyloidea</taxon>
        <taxon>Trichostrongylidae</taxon>
        <taxon>Haemonchus</taxon>
    </lineage>
</organism>
<dbReference type="OrthoDB" id="424249at2759"/>
<dbReference type="Gene3D" id="2.30.30.140">
    <property type="match status" value="1"/>
</dbReference>
<dbReference type="AlphaFoldDB" id="A0A7I4Y1A5"/>
<evidence type="ECO:0000256" key="1">
    <source>
        <dbReference type="SAM" id="Coils"/>
    </source>
</evidence>
<feature type="coiled-coil region" evidence="1">
    <location>
        <begin position="144"/>
        <end position="178"/>
    </location>
</feature>
<dbReference type="Proteomes" id="UP000025227">
    <property type="component" value="Unplaced"/>
</dbReference>
<reference evidence="3" key="1">
    <citation type="submission" date="2020-12" db="UniProtKB">
        <authorList>
            <consortium name="WormBaseParasite"/>
        </authorList>
    </citation>
    <scope>IDENTIFICATION</scope>
    <source>
        <strain evidence="3">MHco3</strain>
    </source>
</reference>